<dbReference type="EMBL" id="CP071504">
    <property type="protein sequence ID" value="QSX30610.1"/>
    <property type="molecule type" value="Genomic_DNA"/>
</dbReference>
<dbReference type="InterPro" id="IPR050188">
    <property type="entry name" value="RluA_PseudoU_synthase"/>
</dbReference>
<dbReference type="GO" id="GO:0009982">
    <property type="term" value="F:pseudouridine synthase activity"/>
    <property type="evidence" value="ECO:0007669"/>
    <property type="project" value="InterPro"/>
</dbReference>
<dbReference type="Pfam" id="PF00849">
    <property type="entry name" value="PseudoU_synth_2"/>
    <property type="match status" value="1"/>
</dbReference>
<reference evidence="2 3" key="1">
    <citation type="submission" date="2021-03" db="EMBL/GenBank/DDBJ databases">
        <title>Novel species identification of genus Shewanella.</title>
        <authorList>
            <person name="Liu G."/>
            <person name="Zhang Q."/>
        </authorList>
    </citation>
    <scope>NUCLEOTIDE SEQUENCE [LARGE SCALE GENOMIC DNA]</scope>
    <source>
        <strain evidence="2 3">FJAT-53726</strain>
    </source>
</reference>
<dbReference type="Proteomes" id="UP000663281">
    <property type="component" value="Chromosome"/>
</dbReference>
<dbReference type="PROSITE" id="PS01129">
    <property type="entry name" value="PSI_RLU"/>
    <property type="match status" value="1"/>
</dbReference>
<evidence type="ECO:0000313" key="3">
    <source>
        <dbReference type="Proteomes" id="UP000663281"/>
    </source>
</evidence>
<dbReference type="SUPFAM" id="SSF55120">
    <property type="entry name" value="Pseudouridine synthase"/>
    <property type="match status" value="1"/>
</dbReference>
<dbReference type="PANTHER" id="PTHR21600:SF84">
    <property type="entry name" value="PSEUDOURIDINE SYNTHASE RSUA_RLUA-LIKE DOMAIN-CONTAINING PROTEIN"/>
    <property type="match status" value="1"/>
</dbReference>
<feature type="domain" description="Pseudouridine synthase RsuA/RluA-like" evidence="1">
    <location>
        <begin position="97"/>
        <end position="258"/>
    </location>
</feature>
<dbReference type="GO" id="GO:0000455">
    <property type="term" value="P:enzyme-directed rRNA pseudouridine synthesis"/>
    <property type="evidence" value="ECO:0007669"/>
    <property type="project" value="TreeGrafter"/>
</dbReference>
<dbReference type="PANTHER" id="PTHR21600">
    <property type="entry name" value="MITOCHONDRIAL RNA PSEUDOURIDINE SYNTHASE"/>
    <property type="match status" value="1"/>
</dbReference>
<dbReference type="InterPro" id="IPR006224">
    <property type="entry name" value="PsdUridine_synth_RluA-like_CS"/>
</dbReference>
<protein>
    <submittedName>
        <fullName evidence="2">Pseudouridine synthase</fullName>
    </submittedName>
</protein>
<sequence length="319" mass="35926">MTPSTAARAAQPSFVVLPRDLPSNLTVFAFLAEHFARIGSEVWRARIQSGKVHWQDGSPIDLDTLCRPTARVYYYREVEAETQIPFREKILYRDEQIMLVHKPHFLPVTPSGNYVNECLVHRLRIATGISTIAPAHRLDRETAGVMLLSLNPETRHKYHELFLSGTIRKDYQAVAALTPELAAAHGEATNSEVRDLPRHWTVKNRLHAAEPSFLMQVIPGEANSHSEISLIAVKDGLGLFELSPITGKTHQLRVHMQSLGMPLLNDRFYPTLKPKGPDDFDKPLKLVAKRLRFRDPISGRDHDVSCEGFDAQFADTGSR</sequence>
<keyword evidence="3" id="KW-1185">Reference proteome</keyword>
<organism evidence="2 3">
    <name type="scientific">Shewanella cyperi</name>
    <dbReference type="NCBI Taxonomy" id="2814292"/>
    <lineage>
        <taxon>Bacteria</taxon>
        <taxon>Pseudomonadati</taxon>
        <taxon>Pseudomonadota</taxon>
        <taxon>Gammaproteobacteria</taxon>
        <taxon>Alteromonadales</taxon>
        <taxon>Shewanellaceae</taxon>
        <taxon>Shewanella</taxon>
    </lineage>
</organism>
<proteinExistence type="predicted"/>
<name>A0A974XLJ2_9GAMM</name>
<evidence type="ECO:0000313" key="2">
    <source>
        <dbReference type="EMBL" id="QSX30610.1"/>
    </source>
</evidence>
<dbReference type="KEGG" id="scyp:JYB88_02805"/>
<dbReference type="Gene3D" id="3.30.2350.10">
    <property type="entry name" value="Pseudouridine synthase"/>
    <property type="match status" value="1"/>
</dbReference>
<evidence type="ECO:0000259" key="1">
    <source>
        <dbReference type="Pfam" id="PF00849"/>
    </source>
</evidence>
<dbReference type="AlphaFoldDB" id="A0A974XLJ2"/>
<dbReference type="InterPro" id="IPR006145">
    <property type="entry name" value="PsdUridine_synth_RsuA/RluA"/>
</dbReference>
<gene>
    <name evidence="2" type="ORF">JYB88_02805</name>
</gene>
<dbReference type="GO" id="GO:0140098">
    <property type="term" value="F:catalytic activity, acting on RNA"/>
    <property type="evidence" value="ECO:0007669"/>
    <property type="project" value="UniProtKB-ARBA"/>
</dbReference>
<dbReference type="RefSeq" id="WP_207325421.1">
    <property type="nucleotide sequence ID" value="NZ_CP071504.1"/>
</dbReference>
<accession>A0A974XLJ2</accession>
<dbReference type="InterPro" id="IPR020103">
    <property type="entry name" value="PsdUridine_synth_cat_dom_sf"/>
</dbReference>
<dbReference type="GO" id="GO:0003723">
    <property type="term" value="F:RNA binding"/>
    <property type="evidence" value="ECO:0007669"/>
    <property type="project" value="InterPro"/>
</dbReference>